<dbReference type="Pfam" id="PF01272">
    <property type="entry name" value="GreA_GreB"/>
    <property type="match status" value="1"/>
</dbReference>
<keyword evidence="3 8" id="KW-0805">Transcription regulation</keyword>
<name>A0A828RDE9_LIMRT</name>
<dbReference type="InterPro" id="IPR006359">
    <property type="entry name" value="Tscrpt_elong_fac_GreA"/>
</dbReference>
<dbReference type="Pfam" id="PF03449">
    <property type="entry name" value="GreA_GreB_N"/>
    <property type="match status" value="1"/>
</dbReference>
<dbReference type="Gene3D" id="1.10.287.180">
    <property type="entry name" value="Transcription elongation factor, GreA/GreB, N-terminal domain"/>
    <property type="match status" value="1"/>
</dbReference>
<keyword evidence="5 8" id="KW-0804">Transcription</keyword>
<feature type="domain" description="Transcription elongation factor GreA/GreB C-terminal" evidence="10">
    <location>
        <begin position="118"/>
        <end position="191"/>
    </location>
</feature>
<dbReference type="GO" id="GO:0070063">
    <property type="term" value="F:RNA polymerase binding"/>
    <property type="evidence" value="ECO:0007669"/>
    <property type="project" value="InterPro"/>
</dbReference>
<dbReference type="GO" id="GO:0032784">
    <property type="term" value="P:regulation of DNA-templated transcription elongation"/>
    <property type="evidence" value="ECO:0007669"/>
    <property type="project" value="UniProtKB-UniRule"/>
</dbReference>
<keyword evidence="12" id="KW-0251">Elongation factor</keyword>
<dbReference type="PANTHER" id="PTHR30437">
    <property type="entry name" value="TRANSCRIPTION ELONGATION FACTOR GREA"/>
    <property type="match status" value="1"/>
</dbReference>
<evidence type="ECO:0000256" key="2">
    <source>
        <dbReference type="ARBA" id="ARBA00013729"/>
    </source>
</evidence>
<evidence type="ECO:0000256" key="6">
    <source>
        <dbReference type="ARBA" id="ARBA00024916"/>
    </source>
</evidence>
<dbReference type="EMBL" id="ACGX02000007">
    <property type="protein sequence ID" value="EGC14637.1"/>
    <property type="molecule type" value="Genomic_DNA"/>
</dbReference>
<dbReference type="Gene3D" id="3.10.50.30">
    <property type="entry name" value="Transcription elongation factor, GreA/GreB, C-terminal domain"/>
    <property type="match status" value="1"/>
</dbReference>
<keyword evidence="4 8" id="KW-0238">DNA-binding</keyword>
<dbReference type="SUPFAM" id="SSF54534">
    <property type="entry name" value="FKBP-like"/>
    <property type="match status" value="1"/>
</dbReference>
<evidence type="ECO:0000256" key="3">
    <source>
        <dbReference type="ARBA" id="ARBA00023015"/>
    </source>
</evidence>
<evidence type="ECO:0000259" key="11">
    <source>
        <dbReference type="Pfam" id="PF03449"/>
    </source>
</evidence>
<evidence type="ECO:0000256" key="8">
    <source>
        <dbReference type="HAMAP-Rule" id="MF_00105"/>
    </source>
</evidence>
<evidence type="ECO:0000256" key="4">
    <source>
        <dbReference type="ARBA" id="ARBA00023125"/>
    </source>
</evidence>
<comment type="caution">
    <text evidence="12">The sequence shown here is derived from an EMBL/GenBank/DDBJ whole genome shotgun (WGS) entry which is preliminary data.</text>
</comment>
<dbReference type="NCBIfam" id="TIGR01462">
    <property type="entry name" value="greA"/>
    <property type="match status" value="1"/>
</dbReference>
<sequence>MNFPFYHIIIISSKYNKIANVQGETIPMQRKKIQEAMKNVYFQKMTANGYHEIEEQIAKLQQQRPAKIEQLKAARALGDLSENTEYSTAKRELRHLESRLRYLNKQLQYAEIVTPKNDHTIDLGTTVTIEFEDDHEQETYHIVGKQEADLAKQKISFDSPLGQAILHQTAGTTVTVEAPQSSYKVKIVKVEL</sequence>
<evidence type="ECO:0000256" key="9">
    <source>
        <dbReference type="RuleBase" id="RU000556"/>
    </source>
</evidence>
<dbReference type="AlphaFoldDB" id="A0A828RDE9"/>
<evidence type="ECO:0000256" key="5">
    <source>
        <dbReference type="ARBA" id="ARBA00023163"/>
    </source>
</evidence>
<dbReference type="InterPro" id="IPR036805">
    <property type="entry name" value="Tscrpt_elong_fac_GreA/B_N_sf"/>
</dbReference>
<evidence type="ECO:0000259" key="10">
    <source>
        <dbReference type="Pfam" id="PF01272"/>
    </source>
</evidence>
<evidence type="ECO:0000256" key="1">
    <source>
        <dbReference type="ARBA" id="ARBA00008213"/>
    </source>
</evidence>
<feature type="coiled-coil region" evidence="8">
    <location>
        <begin position="50"/>
        <end position="106"/>
    </location>
</feature>
<dbReference type="InterPro" id="IPR028624">
    <property type="entry name" value="Tscrpt_elong_fac_GreA/B"/>
</dbReference>
<dbReference type="Proteomes" id="UP000004335">
    <property type="component" value="Unassembled WGS sequence"/>
</dbReference>
<dbReference type="FunFam" id="1.10.287.180:FF:000001">
    <property type="entry name" value="Transcription elongation factor GreA"/>
    <property type="match status" value="1"/>
</dbReference>
<dbReference type="FunFam" id="3.10.50.30:FF:000001">
    <property type="entry name" value="Transcription elongation factor GreA"/>
    <property type="match status" value="1"/>
</dbReference>
<evidence type="ECO:0000313" key="12">
    <source>
        <dbReference type="EMBL" id="EGC14637.1"/>
    </source>
</evidence>
<gene>
    <name evidence="8 12" type="primary">greA</name>
    <name evidence="12" type="ORF">HMPREF0536_11774</name>
</gene>
<organism evidence="12 13">
    <name type="scientific">Limosilactobacillus reuteri MM4-1A</name>
    <dbReference type="NCBI Taxonomy" id="548485"/>
    <lineage>
        <taxon>Bacteria</taxon>
        <taxon>Bacillati</taxon>
        <taxon>Bacillota</taxon>
        <taxon>Bacilli</taxon>
        <taxon>Lactobacillales</taxon>
        <taxon>Lactobacillaceae</taxon>
        <taxon>Limosilactobacillus</taxon>
    </lineage>
</organism>
<dbReference type="GO" id="GO:0003746">
    <property type="term" value="F:translation elongation factor activity"/>
    <property type="evidence" value="ECO:0007669"/>
    <property type="project" value="UniProtKB-KW"/>
</dbReference>
<dbReference type="InterPro" id="IPR022691">
    <property type="entry name" value="Tscrpt_elong_fac_GreA/B_N"/>
</dbReference>
<dbReference type="PANTHER" id="PTHR30437:SF4">
    <property type="entry name" value="TRANSCRIPTION ELONGATION FACTOR GREA"/>
    <property type="match status" value="1"/>
</dbReference>
<accession>A0A828RDE9</accession>
<dbReference type="GO" id="GO:0003677">
    <property type="term" value="F:DNA binding"/>
    <property type="evidence" value="ECO:0007669"/>
    <property type="project" value="UniProtKB-UniRule"/>
</dbReference>
<feature type="domain" description="Transcription elongation factor GreA/GreB N-terminal" evidence="11">
    <location>
        <begin position="44"/>
        <end position="112"/>
    </location>
</feature>
<keyword evidence="8" id="KW-0175">Coiled coil</keyword>
<comment type="similarity">
    <text evidence="1 8 9">Belongs to the GreA/GreB family.</text>
</comment>
<dbReference type="InterPro" id="IPR001437">
    <property type="entry name" value="Tscrpt_elong_fac_GreA/B_C"/>
</dbReference>
<evidence type="ECO:0000256" key="7">
    <source>
        <dbReference type="ARBA" id="ARBA00030776"/>
    </source>
</evidence>
<dbReference type="InterPro" id="IPR023459">
    <property type="entry name" value="Tscrpt_elong_fac_GreA/B_fam"/>
</dbReference>
<proteinExistence type="inferred from homology"/>
<reference evidence="12 13" key="1">
    <citation type="submission" date="2011-01" db="EMBL/GenBank/DDBJ databases">
        <authorList>
            <person name="Muzny D."/>
            <person name="Qin X."/>
            <person name="Buhay C."/>
            <person name="Dugan-Rocha S."/>
            <person name="Ding Y."/>
            <person name="Chen G."/>
            <person name="Hawes A."/>
            <person name="Holder M."/>
            <person name="Jhangiani S."/>
            <person name="Johnson A."/>
            <person name="Khan Z."/>
            <person name="Li Z."/>
            <person name="Liu W."/>
            <person name="Liu X."/>
            <person name="Perez L."/>
            <person name="Shen H."/>
            <person name="Wang Q."/>
            <person name="Watt J."/>
            <person name="Xi L."/>
            <person name="Xin Y."/>
            <person name="Zhou J."/>
            <person name="Deng J."/>
            <person name="Jiang H."/>
            <person name="Liu Y."/>
            <person name="Qu J."/>
            <person name="Song X.-Z."/>
            <person name="Zhang L."/>
            <person name="Villasana D."/>
            <person name="Johnson A."/>
            <person name="Liu J."/>
            <person name="Liyanage D."/>
            <person name="Lorensuhewa L."/>
            <person name="Robinson T."/>
            <person name="Song A."/>
            <person name="Song B.-B."/>
            <person name="Dinh H."/>
            <person name="Thornton R."/>
            <person name="Coyle M."/>
            <person name="Francisco L."/>
            <person name="Jackson L."/>
            <person name="Javaid M."/>
            <person name="Korchina V."/>
            <person name="Kovar C."/>
            <person name="Mata R."/>
            <person name="Mathew T."/>
            <person name="Ngo R."/>
            <person name="Nguyen L."/>
            <person name="Nguyen N."/>
            <person name="Okwuonu G."/>
            <person name="Ongeri F."/>
            <person name="Pham C."/>
            <person name="Simmons D."/>
            <person name="Wilczek-Boney K."/>
            <person name="Hale W."/>
            <person name="Jakkamsetti A."/>
            <person name="Pham P."/>
            <person name="Ruth R."/>
            <person name="San Lucas F."/>
            <person name="Warren J."/>
            <person name="Zhang J."/>
            <person name="Zhao Z."/>
            <person name="Zhou C."/>
            <person name="Zhu D."/>
            <person name="Lee S."/>
            <person name="Bess C."/>
            <person name="Blankenburg K."/>
            <person name="Forbes L."/>
            <person name="Fu Q."/>
            <person name="Gubbala S."/>
            <person name="Hirani K."/>
            <person name="Jayaseelan J.C."/>
            <person name="Lara F."/>
            <person name="Munidasa M."/>
            <person name="Palculict T."/>
            <person name="Patil S."/>
            <person name="Pu L.-L."/>
            <person name="Saada N."/>
            <person name="Tang L."/>
            <person name="Weissenberger G."/>
            <person name="Zhu Y."/>
            <person name="Hemphill L."/>
            <person name="Shang Y."/>
            <person name="Youmans B."/>
            <person name="Ayvaz T."/>
            <person name="Ross M."/>
            <person name="Santibanez J."/>
            <person name="Aqrawi P."/>
            <person name="Gross S."/>
            <person name="Joshi V."/>
            <person name="Fowler G."/>
            <person name="Nazareth L."/>
            <person name="Reid J."/>
            <person name="Worley K."/>
            <person name="Petrosino J."/>
            <person name="Highlander S."/>
            <person name="Gibbs R."/>
        </authorList>
    </citation>
    <scope>NUCLEOTIDE SEQUENCE [LARGE SCALE GENOMIC DNA]</scope>
    <source>
        <strain evidence="12 13">MM4-1A</strain>
    </source>
</reference>
<dbReference type="NCBIfam" id="NF001263">
    <property type="entry name" value="PRK00226.1-4"/>
    <property type="match status" value="1"/>
</dbReference>
<dbReference type="HAMAP" id="MF_00105">
    <property type="entry name" value="GreA_GreB"/>
    <property type="match status" value="1"/>
</dbReference>
<dbReference type="GO" id="GO:0006354">
    <property type="term" value="P:DNA-templated transcription elongation"/>
    <property type="evidence" value="ECO:0007669"/>
    <property type="project" value="TreeGrafter"/>
</dbReference>
<evidence type="ECO:0000313" key="13">
    <source>
        <dbReference type="Proteomes" id="UP000004335"/>
    </source>
</evidence>
<keyword evidence="12" id="KW-0648">Protein biosynthesis</keyword>
<comment type="function">
    <text evidence="6 8 9">Necessary for efficient RNA polymerase transcription elongation past template-encoded arresting sites. The arresting sites in DNA have the property of trapping a certain fraction of elongating RNA polymerases that pass through, resulting in locked ternary complexes. Cleavage of the nascent transcript by cleavage factors such as GreA or GreB allows the resumption of elongation from the new 3'terminus. GreA releases sequences of 2 to 3 nucleotides.</text>
</comment>
<dbReference type="InterPro" id="IPR036953">
    <property type="entry name" value="GreA/GreB_C_sf"/>
</dbReference>
<dbReference type="SUPFAM" id="SSF46557">
    <property type="entry name" value="GreA transcript cleavage protein, N-terminal domain"/>
    <property type="match status" value="1"/>
</dbReference>
<protein>
    <recommendedName>
        <fullName evidence="2 8">Transcription elongation factor GreA</fullName>
    </recommendedName>
    <alternativeName>
        <fullName evidence="7 8">Transcript cleavage factor GreA</fullName>
    </alternativeName>
</protein>